<keyword evidence="2" id="KW-0436">Ligase</keyword>
<reference evidence="8" key="1">
    <citation type="submission" date="2020-05" db="EMBL/GenBank/DDBJ databases">
        <authorList>
            <person name="Chiriac C."/>
            <person name="Salcher M."/>
            <person name="Ghai R."/>
            <person name="Kavagutti S V."/>
        </authorList>
    </citation>
    <scope>NUCLEOTIDE SEQUENCE</scope>
</reference>
<dbReference type="InterPro" id="IPR001645">
    <property type="entry name" value="Folylpolyglutamate_synth"/>
</dbReference>
<dbReference type="GO" id="GO:0008841">
    <property type="term" value="F:dihydrofolate synthase activity"/>
    <property type="evidence" value="ECO:0007669"/>
    <property type="project" value="TreeGrafter"/>
</dbReference>
<dbReference type="InterPro" id="IPR004101">
    <property type="entry name" value="Mur_ligase_C"/>
</dbReference>
<dbReference type="PANTHER" id="PTHR11136:SF0">
    <property type="entry name" value="DIHYDROFOLATE SYNTHETASE-RELATED"/>
    <property type="match status" value="1"/>
</dbReference>
<evidence type="ECO:0000256" key="2">
    <source>
        <dbReference type="ARBA" id="ARBA00022598"/>
    </source>
</evidence>
<proteinExistence type="inferred from homology"/>
<dbReference type="Gene3D" id="3.90.190.20">
    <property type="entry name" value="Mur ligase, C-terminal domain"/>
    <property type="match status" value="1"/>
</dbReference>
<evidence type="ECO:0000256" key="1">
    <source>
        <dbReference type="ARBA" id="ARBA00008276"/>
    </source>
</evidence>
<accession>A0A6J6KJH9</accession>
<dbReference type="AlphaFoldDB" id="A0A6J6KJH9"/>
<dbReference type="GO" id="GO:0005737">
    <property type="term" value="C:cytoplasm"/>
    <property type="evidence" value="ECO:0007669"/>
    <property type="project" value="TreeGrafter"/>
</dbReference>
<dbReference type="SUPFAM" id="SSF53244">
    <property type="entry name" value="MurD-like peptide ligases, peptide-binding domain"/>
    <property type="match status" value="1"/>
</dbReference>
<dbReference type="Gene3D" id="3.40.1190.10">
    <property type="entry name" value="Mur-like, catalytic domain"/>
    <property type="match status" value="1"/>
</dbReference>
<evidence type="ECO:0000256" key="6">
    <source>
        <dbReference type="ARBA" id="ARBA00022842"/>
    </source>
</evidence>
<organism evidence="8">
    <name type="scientific">freshwater metagenome</name>
    <dbReference type="NCBI Taxonomy" id="449393"/>
    <lineage>
        <taxon>unclassified sequences</taxon>
        <taxon>metagenomes</taxon>
        <taxon>ecological metagenomes</taxon>
    </lineage>
</organism>
<dbReference type="Pfam" id="PF02875">
    <property type="entry name" value="Mur_ligase_C"/>
    <property type="match status" value="1"/>
</dbReference>
<dbReference type="EMBL" id="CAEZWB010000070">
    <property type="protein sequence ID" value="CAB4648334.1"/>
    <property type="molecule type" value="Genomic_DNA"/>
</dbReference>
<evidence type="ECO:0000313" key="8">
    <source>
        <dbReference type="EMBL" id="CAB4648334.1"/>
    </source>
</evidence>
<name>A0A6J6KJH9_9ZZZZ</name>
<dbReference type="InterPro" id="IPR036565">
    <property type="entry name" value="Mur-like_cat_sf"/>
</dbReference>
<evidence type="ECO:0000259" key="7">
    <source>
        <dbReference type="Pfam" id="PF02875"/>
    </source>
</evidence>
<keyword evidence="6" id="KW-0460">Magnesium</keyword>
<comment type="similarity">
    <text evidence="1">Belongs to the folylpolyglutamate synthase family.</text>
</comment>
<dbReference type="SUPFAM" id="SSF53623">
    <property type="entry name" value="MurD-like peptide ligases, catalytic domain"/>
    <property type="match status" value="1"/>
</dbReference>
<keyword evidence="5" id="KW-0067">ATP-binding</keyword>
<sequence>MIGDENPELFPIWKESLHAKLIRRGEDFELNENQLAVGGRSLSVRTSRASYSDIHLPLHGIHQGSNASIALVAVEEFFDAALNIEIVREGLASVLMPGRFEVLGRQPLVIVDGAHNPAGADVCAEVFFDDFSPEGKRILVVGTLKGRDPEQLLSALRVDEFDAVICCTAPTARGLSAGELGEVARRMGCDEVVICDTVDHACEKALNMATEEDAVLVAGSLYVVGSARTLLRRIL</sequence>
<dbReference type="PANTHER" id="PTHR11136">
    <property type="entry name" value="FOLYLPOLYGLUTAMATE SYNTHASE-RELATED"/>
    <property type="match status" value="1"/>
</dbReference>
<evidence type="ECO:0000256" key="3">
    <source>
        <dbReference type="ARBA" id="ARBA00022723"/>
    </source>
</evidence>
<dbReference type="InterPro" id="IPR036615">
    <property type="entry name" value="Mur_ligase_C_dom_sf"/>
</dbReference>
<keyword evidence="3" id="KW-0479">Metal-binding</keyword>
<dbReference type="GO" id="GO:0005524">
    <property type="term" value="F:ATP binding"/>
    <property type="evidence" value="ECO:0007669"/>
    <property type="project" value="UniProtKB-KW"/>
</dbReference>
<gene>
    <name evidence="8" type="ORF">UFOPK2166_00657</name>
</gene>
<feature type="domain" description="Mur ligase C-terminal" evidence="7">
    <location>
        <begin position="98"/>
        <end position="220"/>
    </location>
</feature>
<evidence type="ECO:0000256" key="5">
    <source>
        <dbReference type="ARBA" id="ARBA00022840"/>
    </source>
</evidence>
<dbReference type="GO" id="GO:0004326">
    <property type="term" value="F:tetrahydrofolylpolyglutamate synthase activity"/>
    <property type="evidence" value="ECO:0007669"/>
    <property type="project" value="InterPro"/>
</dbReference>
<keyword evidence="4" id="KW-0547">Nucleotide-binding</keyword>
<protein>
    <submittedName>
        <fullName evidence="8">Unannotated protein</fullName>
    </submittedName>
</protein>
<dbReference type="GO" id="GO:0046872">
    <property type="term" value="F:metal ion binding"/>
    <property type="evidence" value="ECO:0007669"/>
    <property type="project" value="UniProtKB-KW"/>
</dbReference>
<evidence type="ECO:0000256" key="4">
    <source>
        <dbReference type="ARBA" id="ARBA00022741"/>
    </source>
</evidence>